<evidence type="ECO:0000313" key="2">
    <source>
        <dbReference type="Proteomes" id="UP000654075"/>
    </source>
</evidence>
<feature type="non-terminal residue" evidence="1">
    <location>
        <position position="438"/>
    </location>
</feature>
<accession>A0A813GQD2</accession>
<sequence>MVRPGILAAVVAAYVMQSVGESTTLAEGKRREVKVMLSVVTRNRFWRHALSTISLLEAVRYTSVEDIKVSFEWHILDDASEKGGAGKRKDAMVQDLVRRGFVQNYTKLPRQSGTVKVLRSVVDTFLARSDLDLFFHSDDDVLMGASTPLRAVQDYLRDFWGGKWQKPSSTATGGGILALFVNSWLDEQLSKAEPAFGPYAVAPFLGGAAYIADRMTFEATGNPWAKALEADRNVPPHEAHVLWLRQLLPSQGLPIWIRWDKPYECQHLGNVDTLNFGKQPEWEPMWALDHRSKHIVEVAGYSSVELRAALWAGGRALRDFVLAQNAQAVEPLHLPAFVDSTASAEGKGAVRWSPWHYARLHVNYLEIGTSDFDTLLDRHIWRPEVVGFSVEPAKAYFDRLPVHGGQGKTLLNVAVSDHDGYEDLFVVRPELVGAHLGS</sequence>
<proteinExistence type="predicted"/>
<organism evidence="1 2">
    <name type="scientific">Polarella glacialis</name>
    <name type="common">Dinoflagellate</name>
    <dbReference type="NCBI Taxonomy" id="89957"/>
    <lineage>
        <taxon>Eukaryota</taxon>
        <taxon>Sar</taxon>
        <taxon>Alveolata</taxon>
        <taxon>Dinophyceae</taxon>
        <taxon>Suessiales</taxon>
        <taxon>Suessiaceae</taxon>
        <taxon>Polarella</taxon>
    </lineage>
</organism>
<comment type="caution">
    <text evidence="1">The sequence shown here is derived from an EMBL/GenBank/DDBJ whole genome shotgun (WGS) entry which is preliminary data.</text>
</comment>
<gene>
    <name evidence="1" type="ORF">PGLA1383_LOCUS45585</name>
</gene>
<dbReference type="AlphaFoldDB" id="A0A813GQD2"/>
<dbReference type="EMBL" id="CAJNNV010029569">
    <property type="protein sequence ID" value="CAE8629010.1"/>
    <property type="molecule type" value="Genomic_DNA"/>
</dbReference>
<dbReference type="OrthoDB" id="411729at2759"/>
<keyword evidence="2" id="KW-1185">Reference proteome</keyword>
<evidence type="ECO:0000313" key="1">
    <source>
        <dbReference type="EMBL" id="CAE8629010.1"/>
    </source>
</evidence>
<dbReference type="Proteomes" id="UP000654075">
    <property type="component" value="Unassembled WGS sequence"/>
</dbReference>
<protein>
    <submittedName>
        <fullName evidence="1">Uncharacterized protein</fullName>
    </submittedName>
</protein>
<name>A0A813GQD2_POLGL</name>
<reference evidence="1" key="1">
    <citation type="submission" date="2021-02" db="EMBL/GenBank/DDBJ databases">
        <authorList>
            <person name="Dougan E. K."/>
            <person name="Rhodes N."/>
            <person name="Thang M."/>
            <person name="Chan C."/>
        </authorList>
    </citation>
    <scope>NUCLEOTIDE SEQUENCE</scope>
</reference>